<dbReference type="InterPro" id="IPR050557">
    <property type="entry name" value="RTX_toxin/Mannuronan_C5-epim"/>
</dbReference>
<protein>
    <submittedName>
        <fullName evidence="4">Calcium-binding protein</fullName>
    </submittedName>
</protein>
<evidence type="ECO:0000256" key="3">
    <source>
        <dbReference type="SAM" id="MobiDB-lite"/>
    </source>
</evidence>
<dbReference type="PROSITE" id="PS00330">
    <property type="entry name" value="HEMOLYSIN_CALCIUM"/>
    <property type="match status" value="6"/>
</dbReference>
<dbReference type="PANTHER" id="PTHR38340:SF1">
    <property type="entry name" value="S-LAYER PROTEIN"/>
    <property type="match status" value="1"/>
</dbReference>
<dbReference type="GO" id="GO:0005509">
    <property type="term" value="F:calcium ion binding"/>
    <property type="evidence" value="ECO:0007669"/>
    <property type="project" value="InterPro"/>
</dbReference>
<dbReference type="EMBL" id="JACDXJ010000001">
    <property type="protein sequence ID" value="MBA1155470.1"/>
    <property type="molecule type" value="Genomic_DNA"/>
</dbReference>
<dbReference type="PANTHER" id="PTHR38340">
    <property type="entry name" value="S-LAYER PROTEIN"/>
    <property type="match status" value="1"/>
</dbReference>
<comment type="caution">
    <text evidence="4">The sequence shown here is derived from an EMBL/GenBank/DDBJ whole genome shotgun (WGS) entry which is preliminary data.</text>
</comment>
<keyword evidence="5" id="KW-1185">Reference proteome</keyword>
<dbReference type="SUPFAM" id="SSF51120">
    <property type="entry name" value="beta-Roll"/>
    <property type="match status" value="3"/>
</dbReference>
<sequence>MTLKIWGTEDVVRTLPGVSPTLPSITALPNGSYVVMWLEGGTKFAFQLYNGNGDAMWAEPQVVAAASSETPRFATVEAIGSEGRFAVTWSEGGVSNVSLYSRTYDPNGGSPTATVTVANGTGKSGAQMASNATGGWGTAYIDNGNVVFREFNSSGDPVGNPVPVAIAGASTGLDVTWLGGAKYIVAYQSNNGSDLYVVNGTTVSNLANLASVVAMDVVALRDPATHAPTGEFYVINDNGTTITAQKINSGGDNVGGPILIANAKPNSDFDCASAVALKTGGIALAYIAADPAAGDLGDVYITVIDASGNVGQPLKVNGRNTLDSFMSQRTPTISEMADGRLSISWYDPTSSAGNGDNLSTTIVDARTANISVTGTSGDDIYAPSEYADDTLDGGNGIDTLTFQAAGSGVAVDLTAGVGTAGIAAGDTYTNFERVIGSNFADTLTGGNGASTLQGGAGDDVYFVKAGTTLVETAGGGTDTVYSDATYTLAAHLENLFATGTNAINLTGNESDNLIVGNEANNQLIGGGGNDTLRGASGDDNLDGGNGNDVLDGGAGADALAGGAGNDNLSGGDGNDRLDGGDGDDVINGGAGADVMVGGAGNDVYYIDDVNDQIVDGAGVDTVYLAVSYDIARLGTIENITGIGAIDITLTGNDGNNVFTGNDGANILYGNAGNDILNGGAGNDRIHGGDGNDILMGGTGRDIFVFDKKPHKSNNVDRISDFNVADDSIYLENKYFKVTPSGTLTKPKQMAGKHFYKGAKAHDADDRIIYDNKKGILYYDADGNGAAAQVKIATLSKNLKMTYKDFFVI</sequence>
<dbReference type="InterPro" id="IPR011049">
    <property type="entry name" value="Serralysin-like_metalloprot_C"/>
</dbReference>
<evidence type="ECO:0000313" key="5">
    <source>
        <dbReference type="Proteomes" id="UP000572984"/>
    </source>
</evidence>
<dbReference type="InterPro" id="IPR018511">
    <property type="entry name" value="Hemolysin-typ_Ca-bd_CS"/>
</dbReference>
<dbReference type="GO" id="GO:0005576">
    <property type="term" value="C:extracellular region"/>
    <property type="evidence" value="ECO:0007669"/>
    <property type="project" value="UniProtKB-SubCell"/>
</dbReference>
<proteinExistence type="predicted"/>
<evidence type="ECO:0000313" key="4">
    <source>
        <dbReference type="EMBL" id="MBA1155470.1"/>
    </source>
</evidence>
<keyword evidence="2" id="KW-0964">Secreted</keyword>
<dbReference type="Proteomes" id="UP000572984">
    <property type="component" value="Unassembled WGS sequence"/>
</dbReference>
<gene>
    <name evidence="4" type="ORF">H0S73_04890</name>
</gene>
<dbReference type="RefSeq" id="WP_181051108.1">
    <property type="nucleotide sequence ID" value="NZ_JACDXJ010000001.1"/>
</dbReference>
<feature type="region of interest" description="Disordered" evidence="3">
    <location>
        <begin position="526"/>
        <end position="547"/>
    </location>
</feature>
<evidence type="ECO:0000256" key="2">
    <source>
        <dbReference type="ARBA" id="ARBA00022525"/>
    </source>
</evidence>
<dbReference type="InterPro" id="IPR001343">
    <property type="entry name" value="Hemolysn_Ca-bd"/>
</dbReference>
<organism evidence="4 5">
    <name type="scientific">Microvirga mediterraneensis</name>
    <dbReference type="NCBI Taxonomy" id="2754695"/>
    <lineage>
        <taxon>Bacteria</taxon>
        <taxon>Pseudomonadati</taxon>
        <taxon>Pseudomonadota</taxon>
        <taxon>Alphaproteobacteria</taxon>
        <taxon>Hyphomicrobiales</taxon>
        <taxon>Methylobacteriaceae</taxon>
        <taxon>Microvirga</taxon>
    </lineage>
</organism>
<name>A0A838BIZ7_9HYPH</name>
<reference evidence="4 5" key="1">
    <citation type="submission" date="2020-07" db="EMBL/GenBank/DDBJ databases">
        <title>Draft genome and description of Microvirga mediterraneensis Marseille-Q2068 sp. nov.</title>
        <authorList>
            <person name="Boxberger M."/>
        </authorList>
    </citation>
    <scope>NUCLEOTIDE SEQUENCE [LARGE SCALE GENOMIC DNA]</scope>
    <source>
        <strain evidence="4 5">Marseille-Q2068</strain>
    </source>
</reference>
<dbReference type="Gene3D" id="2.150.10.10">
    <property type="entry name" value="Serralysin-like metalloprotease, C-terminal"/>
    <property type="match status" value="5"/>
</dbReference>
<evidence type="ECO:0000256" key="1">
    <source>
        <dbReference type="ARBA" id="ARBA00004613"/>
    </source>
</evidence>
<dbReference type="AlphaFoldDB" id="A0A838BIZ7"/>
<comment type="subcellular location">
    <subcellularLocation>
        <location evidence="1">Secreted</location>
    </subcellularLocation>
</comment>
<dbReference type="Pfam" id="PF00353">
    <property type="entry name" value="HemolysinCabind"/>
    <property type="match status" value="5"/>
</dbReference>
<dbReference type="PRINTS" id="PR00313">
    <property type="entry name" value="CABNDNGRPT"/>
</dbReference>
<accession>A0A838BIZ7</accession>